<dbReference type="AlphaFoldDB" id="A0A2T1K481"/>
<evidence type="ECO:0000313" key="4">
    <source>
        <dbReference type="Proteomes" id="UP000239866"/>
    </source>
</evidence>
<reference evidence="3 4" key="1">
    <citation type="submission" date="2018-03" db="EMBL/GenBank/DDBJ databases">
        <title>Marinobacter brunus sp. nov., a marine bacterium of Gamma-proteobacteria isolated from the surface seawater of the South China Sea.</title>
        <authorList>
            <person name="Cheng H."/>
            <person name="Wu Y.-H."/>
            <person name="Xamxidin M."/>
            <person name="Xu X.-W."/>
        </authorList>
    </citation>
    <scope>NUCLEOTIDE SEQUENCE [LARGE SCALE GENOMIC DNA]</scope>
    <source>
        <strain evidence="3 4">NH169-3</strain>
    </source>
</reference>
<keyword evidence="4" id="KW-1185">Reference proteome</keyword>
<evidence type="ECO:0000259" key="2">
    <source>
        <dbReference type="Pfam" id="PF03865"/>
    </source>
</evidence>
<sequence length="384" mass="42352">MLVAQWLFLVFAGSAPAAAHAESQAKSLFTGNGEAQLLQPVREHWLRSRMTFSGSSDQDSGYQKDALNVGVTNLFRADHQASFQYTDSCALRVNEKRQGLKVNYGLGLGRGRLDFALTNKDYDKQVEDGAKRVQKQGRVRNLTLAGSQPLFSAWGYRFRGYASYTSVSKRWRLQSEGLQWSDYQVSTFGVTARGHHRLPGGFSLATGVTTDAGVEYELAGASEAGGGVQDEHFRRFLVTASLGREFRDWQFGLDGQYQAASKDIPGSHRIRVASSRLSGGFNGQSLKAIEGGWLRLGTRSPSVNLPLASYLRAHFKLLLLKGWVPAKTFQHEDAGQLVSGELVLGFVARDFQADFSIGRMLDTTTTALNKPGRPDMRFAMHVPF</sequence>
<keyword evidence="1" id="KW-0732">Signal</keyword>
<comment type="caution">
    <text evidence="3">The sequence shown here is derived from an EMBL/GenBank/DDBJ whole genome shotgun (WGS) entry which is preliminary data.</text>
</comment>
<dbReference type="EMBL" id="PXNP01000109">
    <property type="protein sequence ID" value="PSF04885.1"/>
    <property type="molecule type" value="Genomic_DNA"/>
</dbReference>
<protein>
    <submittedName>
        <fullName evidence="3">Hemin-binding protein</fullName>
    </submittedName>
</protein>
<name>A0A2T1K481_9GAMM</name>
<dbReference type="Pfam" id="PF03865">
    <property type="entry name" value="ShlB"/>
    <property type="match status" value="1"/>
</dbReference>
<dbReference type="InterPro" id="IPR005565">
    <property type="entry name" value="Hemolysn_activator_HlyB_C"/>
</dbReference>
<evidence type="ECO:0000313" key="3">
    <source>
        <dbReference type="EMBL" id="PSF04885.1"/>
    </source>
</evidence>
<gene>
    <name evidence="3" type="ORF">C7H09_17845</name>
</gene>
<dbReference type="Proteomes" id="UP000239866">
    <property type="component" value="Unassembled WGS sequence"/>
</dbReference>
<evidence type="ECO:0000256" key="1">
    <source>
        <dbReference type="SAM" id="SignalP"/>
    </source>
</evidence>
<accession>A0A2T1K481</accession>
<feature type="chain" id="PRO_5015712060" evidence="1">
    <location>
        <begin position="22"/>
        <end position="384"/>
    </location>
</feature>
<feature type="domain" description="Haemolysin activator HlyB C-terminal" evidence="2">
    <location>
        <begin position="41"/>
        <end position="295"/>
    </location>
</feature>
<feature type="signal peptide" evidence="1">
    <location>
        <begin position="1"/>
        <end position="21"/>
    </location>
</feature>
<organism evidence="3 4">
    <name type="scientific">Marinobacter fuscus</name>
    <dbReference type="NCBI Taxonomy" id="2109942"/>
    <lineage>
        <taxon>Bacteria</taxon>
        <taxon>Pseudomonadati</taxon>
        <taxon>Pseudomonadota</taxon>
        <taxon>Gammaproteobacteria</taxon>
        <taxon>Pseudomonadales</taxon>
        <taxon>Marinobacteraceae</taxon>
        <taxon>Marinobacter</taxon>
    </lineage>
</organism>
<dbReference type="Gene3D" id="2.40.160.50">
    <property type="entry name" value="membrane protein fhac: a member of the omp85/tpsb transporter family"/>
    <property type="match status" value="1"/>
</dbReference>
<proteinExistence type="predicted"/>